<dbReference type="Proteomes" id="UP000216752">
    <property type="component" value="Chromosome"/>
</dbReference>
<proteinExistence type="predicted"/>
<accession>A0ABZ3IMN0</accession>
<keyword evidence="2" id="KW-1185">Reference proteome</keyword>
<dbReference type="EMBL" id="CP155573">
    <property type="protein sequence ID" value="XFO66841.1"/>
    <property type="molecule type" value="Genomic_DNA"/>
</dbReference>
<evidence type="ECO:0008006" key="3">
    <source>
        <dbReference type="Google" id="ProtNLM"/>
    </source>
</evidence>
<sequence>MAEETELLDKIEADEVIVEVIDKNTGKMFRRNLPLGYLETDNGVILSGETIDGKPAQINFLSDAALAKINDLFGKGPDHSRCDNKEEQG</sequence>
<evidence type="ECO:0000313" key="1">
    <source>
        <dbReference type="EMBL" id="XFO66841.1"/>
    </source>
</evidence>
<gene>
    <name evidence="1" type="ORF">SPSIL_030010</name>
</gene>
<protein>
    <recommendedName>
        <fullName evidence="3">DUF3006 domain-containing protein</fullName>
    </recommendedName>
</protein>
<organism evidence="1 2">
    <name type="scientific">Sporomusa silvacetica DSM 10669</name>
    <dbReference type="NCBI Taxonomy" id="1123289"/>
    <lineage>
        <taxon>Bacteria</taxon>
        <taxon>Bacillati</taxon>
        <taxon>Bacillota</taxon>
        <taxon>Negativicutes</taxon>
        <taxon>Selenomonadales</taxon>
        <taxon>Sporomusaceae</taxon>
        <taxon>Sporomusa</taxon>
    </lineage>
</organism>
<name>A0ABZ3IMN0_9FIRM</name>
<evidence type="ECO:0000313" key="2">
    <source>
        <dbReference type="Proteomes" id="UP000216752"/>
    </source>
</evidence>
<dbReference type="RefSeq" id="WP_094607084.1">
    <property type="nucleotide sequence ID" value="NZ_CP155573.1"/>
</dbReference>
<reference evidence="1" key="1">
    <citation type="submission" date="2024-05" db="EMBL/GenBank/DDBJ databases">
        <title>Isolation and characterization of Sporomusa carbonis sp. nov., a carboxydotrophic hydrogenogen in the genus of Sporomusa isolated from a charcoal burning pile.</title>
        <authorList>
            <person name="Boeer T."/>
            <person name="Rosenbaum F."/>
            <person name="Eysell L."/>
            <person name="Mueller V."/>
            <person name="Daniel R."/>
            <person name="Poehlein A."/>
        </authorList>
    </citation>
    <scope>NUCLEOTIDE SEQUENCE [LARGE SCALE GENOMIC DNA]</scope>
    <source>
        <strain evidence="1">DSM 10669</strain>
    </source>
</reference>